<dbReference type="SMART" id="SM00387">
    <property type="entry name" value="HATPase_c"/>
    <property type="match status" value="1"/>
</dbReference>
<dbReference type="Pfam" id="PF13185">
    <property type="entry name" value="GAF_2"/>
    <property type="match status" value="2"/>
</dbReference>
<dbReference type="GO" id="GO:0000160">
    <property type="term" value="P:phosphorelay signal transduction system"/>
    <property type="evidence" value="ECO:0007669"/>
    <property type="project" value="UniProtKB-KW"/>
</dbReference>
<dbReference type="InterPro" id="IPR003018">
    <property type="entry name" value="GAF"/>
</dbReference>
<dbReference type="InterPro" id="IPR003594">
    <property type="entry name" value="HATPase_dom"/>
</dbReference>
<accession>A0A450RUP0</accession>
<sequence>MAPHSETAPQTASELAHTITGKPVVIWLQRPRTGKMTVEAQTGFESGGIAAVTADLLAEIGNLDVIAQMMASGQEKTVPDIRRDPVFRERDLSQLPNPLALLAFPVSSRGGEAIGAIGIFGAISDQLASLDRQTLAQLTDIIAAQTAHTHQARYLADAARQLIQSPNLNDASRIIAEAARKLTGAYSSVVWLWNDKTEQFTLASHAAGMPWAVKPRKNGLTRYILERKRHVKINDALRDNRIQSGLVKQGIRSQIGIPIWRGEGQGAVPLGVLFVSSDKVGHFTRTDEYLLVALVGQFFAGFGWGQRLMEPMDEVEEAIARLFGLNDALDSLCKKIQKELGFDYVAIQLIRPLERTLETIWGTGRVQWIGARHAMDADNDLLDIQVAVARSRPRRRIEVLHGWDKRLDRWIYERFGHKNYVRLWAPMLLVRDESGQIDEDWWKSAHWQEGFNVSLPDGGWHFTLELQGIKATPPGSYSLGTVDAGFCDPERRITPDQARQLANMVSEGALDVRKALLPSVLETIADCARRILHADAASLHFAYNSERREGEGQFTYEVTAGKNRLRFYHHNHPEYRILWEHTEQKGQRWFIPDESQDETDRMVESLTPSLYGQGIRALAAFPFVVEEHKSVLYVYFETPHRFTGEELRWVESFVRRAERAVRDATRTLRIRSQSQQLANLHEIARSLVTEPDSPTLLRDIAGHVTSILGADVVTIYEYSASEKRFGIPSAVVGRLIDELRIMIASPSENSVQFRAIKKPKPVYAERIREKSVFRQNHPEDFIEREKIQSAIACPLTVRGDPVGVMFINYRTRRTFADDDKNILVPTLTASAAMAIQVARSYRRIKRYAERQHRELEALSRIEQATASDSIGLRQALDVILQEAMTITSASVGFIVRYDRWQDRLDMVAWHGLPTKQTEGITYTPGTGIVGQCAKTREPQFAPDVRHANWKDIYYEIKSDTRAEIAVPLMDEGDLWGVLNIESPKLNAFTQDDLVSLNRIAQQGMRTIHELAIRSRRGRQIAPLHFLSVIASRIQDPRHDRDTVLRLLLTGVTADVGLKFSRAMLFLVDEEGDRVNGVMAVGVRTREEAEHIWGRWDHLKDKAKESGRDIQKVYLDKVERFSEKLKKAEIEDYPLSQAIKGIPAISVEETGALTQCINEGRRISIPDNQSDPFRDLLKKNNVFPNNDNAFACIPLIARETILGAIVVDYQFTDDNWKIDDIVLGGLEIYARVMAMAIENANLRGSMDKEREAAWRYFARETIHSMGNRMAQIEGTIARLRSTCKHPTDESKPYLERLEAGIEESKALLIRFRDMLRPAELEREEIDLSELLASVENQSRDTLRMGGVEFFIQMSEQPITLMGDRHRLSDAFAELLRNARKAMEWESIENPGITIRASREGVNKFQVRIEVSNPGQGISRELKQRIFEPFYHGDGKGESQGLGLATIKKDIEAHQGTIEETGVPGEGACFTICLPCIK</sequence>
<dbReference type="Gene3D" id="3.30.565.10">
    <property type="entry name" value="Histidine kinase-like ATPase, C-terminal domain"/>
    <property type="match status" value="1"/>
</dbReference>
<name>A0A450RUP0_9GAMM</name>
<protein>
    <recommendedName>
        <fullName evidence="2">histidine kinase</fullName>
        <ecNumber evidence="2">2.7.13.3</ecNumber>
    </recommendedName>
</protein>
<dbReference type="SUPFAM" id="SSF55874">
    <property type="entry name" value="ATPase domain of HSP90 chaperone/DNA topoisomerase II/histidine kinase"/>
    <property type="match status" value="1"/>
</dbReference>
<dbReference type="SMART" id="SM00065">
    <property type="entry name" value="GAF"/>
    <property type="match status" value="6"/>
</dbReference>
<dbReference type="PROSITE" id="PS50109">
    <property type="entry name" value="HIS_KIN"/>
    <property type="match status" value="1"/>
</dbReference>
<evidence type="ECO:0000313" key="7">
    <source>
        <dbReference type="EMBL" id="VFJ42916.1"/>
    </source>
</evidence>
<dbReference type="InterPro" id="IPR029016">
    <property type="entry name" value="GAF-like_dom_sf"/>
</dbReference>
<evidence type="ECO:0000256" key="2">
    <source>
        <dbReference type="ARBA" id="ARBA00012438"/>
    </source>
</evidence>
<keyword evidence="5" id="KW-0902">Two-component regulatory system</keyword>
<evidence type="ECO:0000256" key="4">
    <source>
        <dbReference type="ARBA" id="ARBA00022777"/>
    </source>
</evidence>
<proteinExistence type="predicted"/>
<evidence type="ECO:0000256" key="3">
    <source>
        <dbReference type="ARBA" id="ARBA00022679"/>
    </source>
</evidence>
<dbReference type="Gene3D" id="3.30.450.40">
    <property type="match status" value="6"/>
</dbReference>
<dbReference type="InterPro" id="IPR050736">
    <property type="entry name" value="Sensor_HK_Regulatory"/>
</dbReference>
<dbReference type="EC" id="2.7.13.3" evidence="2"/>
<dbReference type="GO" id="GO:0004673">
    <property type="term" value="F:protein histidine kinase activity"/>
    <property type="evidence" value="ECO:0007669"/>
    <property type="project" value="UniProtKB-EC"/>
</dbReference>
<dbReference type="Pfam" id="PF01590">
    <property type="entry name" value="GAF"/>
    <property type="match status" value="2"/>
</dbReference>
<dbReference type="InterPro" id="IPR005467">
    <property type="entry name" value="His_kinase_dom"/>
</dbReference>
<dbReference type="Pfam" id="PF02518">
    <property type="entry name" value="HATPase_c"/>
    <property type="match status" value="1"/>
</dbReference>
<dbReference type="InterPro" id="IPR004358">
    <property type="entry name" value="Sig_transdc_His_kin-like_C"/>
</dbReference>
<gene>
    <name evidence="7" type="ORF">BECKDK2373B_GA0170837_100350</name>
</gene>
<dbReference type="CDD" id="cd00075">
    <property type="entry name" value="HATPase"/>
    <property type="match status" value="1"/>
</dbReference>
<keyword evidence="4 7" id="KW-0418">Kinase</keyword>
<dbReference type="PANTHER" id="PTHR43711:SF1">
    <property type="entry name" value="HISTIDINE KINASE 1"/>
    <property type="match status" value="1"/>
</dbReference>
<evidence type="ECO:0000256" key="1">
    <source>
        <dbReference type="ARBA" id="ARBA00000085"/>
    </source>
</evidence>
<dbReference type="SUPFAM" id="SSF55781">
    <property type="entry name" value="GAF domain-like"/>
    <property type="match status" value="6"/>
</dbReference>
<reference evidence="7" key="1">
    <citation type="submission" date="2019-02" db="EMBL/GenBank/DDBJ databases">
        <authorList>
            <person name="Gruber-Vodicka R. H."/>
            <person name="Seah K. B. B."/>
        </authorList>
    </citation>
    <scope>NUCLEOTIDE SEQUENCE</scope>
    <source>
        <strain evidence="7">BECK_DK47</strain>
    </source>
</reference>
<evidence type="ECO:0000259" key="6">
    <source>
        <dbReference type="PROSITE" id="PS50109"/>
    </source>
</evidence>
<organism evidence="7">
    <name type="scientific">Candidatus Kentrum sp. DK</name>
    <dbReference type="NCBI Taxonomy" id="2126562"/>
    <lineage>
        <taxon>Bacteria</taxon>
        <taxon>Pseudomonadati</taxon>
        <taxon>Pseudomonadota</taxon>
        <taxon>Gammaproteobacteria</taxon>
        <taxon>Candidatus Kentrum</taxon>
    </lineage>
</organism>
<comment type="catalytic activity">
    <reaction evidence="1">
        <text>ATP + protein L-histidine = ADP + protein N-phospho-L-histidine.</text>
        <dbReference type="EC" id="2.7.13.3"/>
    </reaction>
</comment>
<dbReference type="InterPro" id="IPR036890">
    <property type="entry name" value="HATPase_C_sf"/>
</dbReference>
<dbReference type="EMBL" id="CAADEX010000003">
    <property type="protein sequence ID" value="VFJ42916.1"/>
    <property type="molecule type" value="Genomic_DNA"/>
</dbReference>
<feature type="domain" description="Histidine kinase" evidence="6">
    <location>
        <begin position="1259"/>
        <end position="1476"/>
    </location>
</feature>
<evidence type="ECO:0000256" key="5">
    <source>
        <dbReference type="ARBA" id="ARBA00023012"/>
    </source>
</evidence>
<dbReference type="PRINTS" id="PR00344">
    <property type="entry name" value="BCTRLSENSOR"/>
</dbReference>
<keyword evidence="3" id="KW-0808">Transferase</keyword>
<dbReference type="PANTHER" id="PTHR43711">
    <property type="entry name" value="TWO-COMPONENT HISTIDINE KINASE"/>
    <property type="match status" value="1"/>
</dbReference>